<dbReference type="PANTHER" id="PTHR35802:SF1">
    <property type="entry name" value="PROTEASE SYNTHASE AND SPORULATION PROTEIN PAI 2"/>
    <property type="match status" value="1"/>
</dbReference>
<dbReference type="AlphaFoldDB" id="A0A839NBP7"/>
<dbReference type="Gene3D" id="2.30.110.10">
    <property type="entry name" value="Electron Transport, Fmn-binding Protein, Chain A"/>
    <property type="match status" value="1"/>
</dbReference>
<accession>A0A839NBP7</accession>
<dbReference type="EMBL" id="JACHVQ010000006">
    <property type="protein sequence ID" value="MBB2894637.1"/>
    <property type="molecule type" value="Genomic_DNA"/>
</dbReference>
<dbReference type="RefSeq" id="WP_183323065.1">
    <property type="nucleotide sequence ID" value="NZ_JACHVQ010000006.1"/>
</dbReference>
<evidence type="ECO:0000313" key="1">
    <source>
        <dbReference type="EMBL" id="MBB2894637.1"/>
    </source>
</evidence>
<proteinExistence type="predicted"/>
<dbReference type="Proteomes" id="UP000559182">
    <property type="component" value="Unassembled WGS sequence"/>
</dbReference>
<dbReference type="SUPFAM" id="SSF50475">
    <property type="entry name" value="FMN-binding split barrel"/>
    <property type="match status" value="1"/>
</dbReference>
<keyword evidence="2" id="KW-1185">Reference proteome</keyword>
<name>A0A839NBP7_9MICO</name>
<sequence length="213" mass="23264">MVYLPAHDEAPSTAEVAELISSVPFATLVTSDGKSLSANHIPFLLEVSEDGDKLIGHVARANDVWRAGQHEGETLVVFNGADHYVSPTWYPSKQEHHEVVPTWNYLVAHVYGELVVHDDLRWTRAAVAKLTQVMEGGRVDAWHMGQAPADYLRGRLGDIVGIELRISRIVGKFKVSAGRSSADRNGAADGIEAESGRSPLVDAMRAVDHRVPK</sequence>
<dbReference type="InterPro" id="IPR007396">
    <property type="entry name" value="TR_PAI2-type"/>
</dbReference>
<dbReference type="PANTHER" id="PTHR35802">
    <property type="entry name" value="PROTEASE SYNTHASE AND SPORULATION PROTEIN PAI 2"/>
    <property type="match status" value="1"/>
</dbReference>
<protein>
    <submittedName>
        <fullName evidence="1">Transcriptional regulator</fullName>
    </submittedName>
</protein>
<dbReference type="InterPro" id="IPR012349">
    <property type="entry name" value="Split_barrel_FMN-bd"/>
</dbReference>
<dbReference type="Pfam" id="PF04299">
    <property type="entry name" value="FMN_bind_2"/>
    <property type="match status" value="1"/>
</dbReference>
<gene>
    <name evidence="1" type="ORF">FHU39_004683</name>
</gene>
<dbReference type="PIRSF" id="PIRSF010372">
    <property type="entry name" value="PaiB"/>
    <property type="match status" value="1"/>
</dbReference>
<evidence type="ECO:0000313" key="2">
    <source>
        <dbReference type="Proteomes" id="UP000559182"/>
    </source>
</evidence>
<reference evidence="1 2" key="1">
    <citation type="submission" date="2020-08" db="EMBL/GenBank/DDBJ databases">
        <title>Sequencing the genomes of 1000 actinobacteria strains.</title>
        <authorList>
            <person name="Klenk H.-P."/>
        </authorList>
    </citation>
    <scope>NUCLEOTIDE SEQUENCE [LARGE SCALE GENOMIC DNA]</scope>
    <source>
        <strain evidence="1 2">DSM 105369</strain>
    </source>
</reference>
<comment type="caution">
    <text evidence="1">The sequence shown here is derived from an EMBL/GenBank/DDBJ whole genome shotgun (WGS) entry which is preliminary data.</text>
</comment>
<organism evidence="1 2">
    <name type="scientific">Flexivirga oryzae</name>
    <dbReference type="NCBI Taxonomy" id="1794944"/>
    <lineage>
        <taxon>Bacteria</taxon>
        <taxon>Bacillati</taxon>
        <taxon>Actinomycetota</taxon>
        <taxon>Actinomycetes</taxon>
        <taxon>Micrococcales</taxon>
        <taxon>Dermacoccaceae</taxon>
        <taxon>Flexivirga</taxon>
    </lineage>
</organism>